<gene>
    <name evidence="1" type="ORF">C0V70_02340</name>
</gene>
<protein>
    <submittedName>
        <fullName evidence="1">Uncharacterized protein</fullName>
    </submittedName>
</protein>
<dbReference type="Proteomes" id="UP000235584">
    <property type="component" value="Chromosome"/>
</dbReference>
<name>A0A2K9NN71_BACTC</name>
<evidence type="ECO:0000313" key="2">
    <source>
        <dbReference type="Proteomes" id="UP000235584"/>
    </source>
</evidence>
<reference evidence="1 2" key="1">
    <citation type="submission" date="2018-01" db="EMBL/GenBank/DDBJ databases">
        <title>Complete genome sequence of Bacteriovorax stolpii DSM12778.</title>
        <authorList>
            <person name="Tang B."/>
            <person name="Chang J."/>
        </authorList>
    </citation>
    <scope>NUCLEOTIDE SEQUENCE [LARGE SCALE GENOMIC DNA]</scope>
    <source>
        <strain evidence="1 2">DSM 12778</strain>
    </source>
</reference>
<dbReference type="RefSeq" id="WP_102242258.1">
    <property type="nucleotide sequence ID" value="NZ_CP025704.1"/>
</dbReference>
<proteinExistence type="predicted"/>
<dbReference type="PROSITE" id="PS51257">
    <property type="entry name" value="PROKAR_LIPOPROTEIN"/>
    <property type="match status" value="1"/>
</dbReference>
<dbReference type="EMBL" id="CP025704">
    <property type="protein sequence ID" value="AUN96963.1"/>
    <property type="molecule type" value="Genomic_DNA"/>
</dbReference>
<organism evidence="1 2">
    <name type="scientific">Bacteriovorax stolpii</name>
    <name type="common">Bdellovibrio stolpii</name>
    <dbReference type="NCBI Taxonomy" id="960"/>
    <lineage>
        <taxon>Bacteria</taxon>
        <taxon>Pseudomonadati</taxon>
        <taxon>Bdellovibrionota</taxon>
        <taxon>Bacteriovoracia</taxon>
        <taxon>Bacteriovoracales</taxon>
        <taxon>Bacteriovoracaceae</taxon>
        <taxon>Bacteriovorax</taxon>
    </lineage>
</organism>
<keyword evidence="2" id="KW-1185">Reference proteome</keyword>
<accession>A0A2K9NN71</accession>
<dbReference type="KEGG" id="bsto:C0V70_02340"/>
<sequence>MKFTSLLLILSLFITSCSSVQFGKPGMAIPSVERLPASSVEEIAYYLSVDKFKYYLNEYSVAQEGKIPEPIIKYLRSVEVQDIMKMNLDTEALKDANNYDKIIWDLLKDEKLTDGVTQTQLKWGYNFFKTKLNEAFNLAPSKLDIALTLPSTSTDINAGTVLNPEILAPEDMTLDSGHYISNRTTRAIFWEANENNRPIEFHLGDSREFLKELKDKNGELLYEVKPFAKNYNKIYIIQYPGEKTYRYAITNIGGQDRLDHLTHQISLSNFSGGKLKSKVIVKGDIKKFHAAKAEEHAMQLRLLPKADRVIIGQKESIDGKFNIFWKMGALKNYYQSNRAAFEKKVESLGTKEREKFFMMMNSVGGHEAIFKDKKIIEDAYALFETEFTKDPSMLPGKFKLYNYDNFTIEMCDYVFEGNDGKPVRWRVVSNVWGDEVIPIAQALKNTGHTNVTYMGTAGAFANKEYKVGDLVSPAKVRDGEAALQMMSQPMKIEGAKYGGTVEHVGSPFEESHAWLAKAQARSEFVEVETSYLRRIFNGPKDNLEIFLLISDILGSETETLAHATSSKRKNSQNKLLAKLFERDSKGIPAATKYTPPTQLEGIKNLVLRTLEKKTPAFRYYAYSSLKGNKNLTQQEILAFAEKKASFTDSFLLDRLVKIGEVIHEMKKSYPEAGEFEVAFSKSLVEGTWNPKEDKLAVTFKAKSPQSEKVMKEALKENQAFLDKMKAFAVIDVKTAIDDPSMVWLKVPEKTDPDFLVKIYSLSGFKNAGLYKNVTYNGNVTLDFLPTSQTENALEAFYQGKGAVPAVKGLDVGGTCMEAMSRLMKIL</sequence>
<dbReference type="AlphaFoldDB" id="A0A2K9NN71"/>
<evidence type="ECO:0000313" key="1">
    <source>
        <dbReference type="EMBL" id="AUN96963.1"/>
    </source>
</evidence>